<dbReference type="AlphaFoldDB" id="A0AA96VG10"/>
<sequence>MKNNCLKFVSLLIVLMMTLCLIPTTIAEQNVNDVKVHDLSELHLNFDISSIDASNISEKEATKMSETARLAIEKEIEKEIEASVKGLSRNPSQTKVAQAVTLGRNTSFSTADTLNYSTSKWGVSLKTVTNSTSSTSSKTSQEFAFAYPGVGGCGAWAYVGQKFNVSGSGSQNANIRMIGTISGDTEALGGATAGSKAELVIYDFTTGTSYKETIYNQSRSIAGVSRVNQSFNVGKTVLLQGGHQYVAYLLIEGTASAVVAGEAGSDFGPWDGGIGDPAFQGVKYSIIYIDF</sequence>
<dbReference type="EMBL" id="CP131061">
    <property type="protein sequence ID" value="WNY27811.1"/>
    <property type="molecule type" value="Genomic_DNA"/>
</dbReference>
<organism evidence="1 2">
    <name type="scientific">Methanolapillus ohkumae</name>
    <dbReference type="NCBI Taxonomy" id="3028298"/>
    <lineage>
        <taxon>Archaea</taxon>
        <taxon>Methanobacteriati</taxon>
        <taxon>Methanobacteriota</taxon>
        <taxon>Stenosarchaea group</taxon>
        <taxon>Methanomicrobia</taxon>
        <taxon>Methanosarcinales</taxon>
        <taxon>Methanosarcinaceae</taxon>
        <taxon>Methanolapillus</taxon>
    </lineage>
</organism>
<accession>A0AA96VG10</accession>
<evidence type="ECO:0000313" key="2">
    <source>
        <dbReference type="Proteomes" id="UP001304970"/>
    </source>
</evidence>
<protein>
    <submittedName>
        <fullName evidence="1">Uncharacterized protein</fullName>
    </submittedName>
</protein>
<evidence type="ECO:0000313" key="1">
    <source>
        <dbReference type="EMBL" id="WNY27811.1"/>
    </source>
</evidence>
<gene>
    <name evidence="1" type="ORF">MsAm2_16250</name>
</gene>
<dbReference type="Proteomes" id="UP001304970">
    <property type="component" value="Chromosome"/>
</dbReference>
<reference evidence="1 2" key="1">
    <citation type="submission" date="2023-07" db="EMBL/GenBank/DDBJ databases">
        <title>Closed genome sequence of Methanosarcinaceae archaeon Am2.</title>
        <authorList>
            <person name="Poehlein A."/>
            <person name="Protasov E."/>
            <person name="Platt K."/>
            <person name="Reeh H."/>
            <person name="Daniel R."/>
            <person name="Brune A."/>
        </authorList>
    </citation>
    <scope>NUCLEOTIDE SEQUENCE [LARGE SCALE GENOMIC DNA]</scope>
    <source>
        <strain evidence="1 2">Am2</strain>
    </source>
</reference>
<dbReference type="RefSeq" id="WP_338097769.1">
    <property type="nucleotide sequence ID" value="NZ_CP131061.1"/>
</dbReference>
<dbReference type="GeneID" id="89229050"/>
<keyword evidence="2" id="KW-1185">Reference proteome</keyword>
<proteinExistence type="predicted"/>
<name>A0AA96VG10_9EURY</name>